<dbReference type="EMBL" id="BARU01001922">
    <property type="protein sequence ID" value="GAH22203.1"/>
    <property type="molecule type" value="Genomic_DNA"/>
</dbReference>
<proteinExistence type="predicted"/>
<accession>X1FN58</accession>
<protein>
    <submittedName>
        <fullName evidence="1">Uncharacterized protein</fullName>
    </submittedName>
</protein>
<organism evidence="1">
    <name type="scientific">marine sediment metagenome</name>
    <dbReference type="NCBI Taxonomy" id="412755"/>
    <lineage>
        <taxon>unclassified sequences</taxon>
        <taxon>metagenomes</taxon>
        <taxon>ecological metagenomes</taxon>
    </lineage>
</organism>
<dbReference type="AlphaFoldDB" id="X1FN58"/>
<evidence type="ECO:0000313" key="1">
    <source>
        <dbReference type="EMBL" id="GAH22203.1"/>
    </source>
</evidence>
<comment type="caution">
    <text evidence="1">The sequence shown here is derived from an EMBL/GenBank/DDBJ whole genome shotgun (WGS) entry which is preliminary data.</text>
</comment>
<gene>
    <name evidence="1" type="ORF">S03H2_04760</name>
</gene>
<reference evidence="1" key="1">
    <citation type="journal article" date="2014" name="Front. Microbiol.">
        <title>High frequency of phylogenetically diverse reductive dehalogenase-homologous genes in deep subseafloor sedimentary metagenomes.</title>
        <authorList>
            <person name="Kawai M."/>
            <person name="Futagami T."/>
            <person name="Toyoda A."/>
            <person name="Takaki Y."/>
            <person name="Nishi S."/>
            <person name="Hori S."/>
            <person name="Arai W."/>
            <person name="Tsubouchi T."/>
            <person name="Morono Y."/>
            <person name="Uchiyama I."/>
            <person name="Ito T."/>
            <person name="Fujiyama A."/>
            <person name="Inagaki F."/>
            <person name="Takami H."/>
        </authorList>
    </citation>
    <scope>NUCLEOTIDE SEQUENCE</scope>
    <source>
        <strain evidence="1">Expedition CK06-06</strain>
    </source>
</reference>
<sequence>MNKKLPDELAYNSIQELLDEKNPKFYNLLKEIFNLKVIRAVELCTFLLNYSIQHNYFKWFQVLLKEFPDHLPRNDDPLGLQEYLIGTERLSGIILFLCLTYKTIANLTEEDTDRKINELHLSIPLLNQFFMFNTFSPINYNADLAELLELSKSYSSYSTLIPDLGFDPDYKPVLNCDALKQTYDTSTMKDFLNNKMLKPPRYLPDKKIVLRSAHSSQNPDKKIFDIDSSLTISQFMIKSVNDLGGLFFTSEKQIDAIIAVFKNYYIKKIPSKKSEIVSYLSCFGEILKLCEGRLYFK</sequence>
<name>X1FN58_9ZZZZ</name>